<name>A0A0N0XVI5_9ACTN</name>
<comment type="caution">
    <text evidence="1">The sequence shown here is derived from an EMBL/GenBank/DDBJ whole genome shotgun (WGS) entry which is preliminary data.</text>
</comment>
<evidence type="ECO:0000313" key="1">
    <source>
        <dbReference type="EMBL" id="KPC61616.1"/>
    </source>
</evidence>
<accession>A0A0N0XVI5</accession>
<sequence>MIRPRVLGLPMDARRSAAFSPWARTRQHAATGEWGIIDVAMHGQPDGGRSQRVTVQFLAAVLCHGAILPHSSGTADRSPAAR</sequence>
<gene>
    <name evidence="1" type="ORF">ADL29_23645</name>
</gene>
<proteinExistence type="predicted"/>
<reference evidence="2" key="1">
    <citation type="submission" date="2015-07" db="EMBL/GenBank/DDBJ databases">
        <authorList>
            <person name="Ju K.-S."/>
            <person name="Doroghazi J.R."/>
            <person name="Metcalf W.W."/>
        </authorList>
    </citation>
    <scope>NUCLEOTIDE SEQUENCE [LARGE SCALE GENOMIC DNA]</scope>
    <source>
        <strain evidence="2">NRRL ISP-5002</strain>
    </source>
</reference>
<organism evidence="1 2">
    <name type="scientific">Streptomyces chattanoogensis</name>
    <dbReference type="NCBI Taxonomy" id="66876"/>
    <lineage>
        <taxon>Bacteria</taxon>
        <taxon>Bacillati</taxon>
        <taxon>Actinomycetota</taxon>
        <taxon>Actinomycetes</taxon>
        <taxon>Kitasatosporales</taxon>
        <taxon>Streptomycetaceae</taxon>
        <taxon>Streptomyces</taxon>
    </lineage>
</organism>
<evidence type="ECO:0000313" key="2">
    <source>
        <dbReference type="Proteomes" id="UP000037982"/>
    </source>
</evidence>
<dbReference type="Proteomes" id="UP000037982">
    <property type="component" value="Unassembled WGS sequence"/>
</dbReference>
<dbReference type="PATRIC" id="fig|66876.3.peg.5177"/>
<protein>
    <submittedName>
        <fullName evidence="1">Uncharacterized protein</fullName>
    </submittedName>
</protein>
<dbReference type="AlphaFoldDB" id="A0A0N0XVI5"/>
<keyword evidence="2" id="KW-1185">Reference proteome</keyword>
<dbReference type="EMBL" id="LGKG01000146">
    <property type="protein sequence ID" value="KPC61616.1"/>
    <property type="molecule type" value="Genomic_DNA"/>
</dbReference>